<keyword evidence="1" id="KW-0547">Nucleotide-binding</keyword>
<proteinExistence type="predicted"/>
<keyword evidence="2" id="KW-0067">ATP-binding</keyword>
<dbReference type="SUPFAM" id="SSF52540">
    <property type="entry name" value="P-loop containing nucleoside triphosphate hydrolases"/>
    <property type="match status" value="1"/>
</dbReference>
<evidence type="ECO:0000256" key="2">
    <source>
        <dbReference type="ARBA" id="ARBA00022840"/>
    </source>
</evidence>
<dbReference type="EMBL" id="LR778114">
    <property type="protein sequence ID" value="CAB1129452.1"/>
    <property type="molecule type" value="Genomic_DNA"/>
</dbReference>
<dbReference type="Proteomes" id="UP000503399">
    <property type="component" value="Chromosome"/>
</dbReference>
<dbReference type="Gene3D" id="3.40.50.300">
    <property type="entry name" value="P-loop containing nucleotide triphosphate hydrolases"/>
    <property type="match status" value="1"/>
</dbReference>
<dbReference type="AlphaFoldDB" id="A0A6F8ZHN2"/>
<dbReference type="GO" id="GO:0016887">
    <property type="term" value="F:ATP hydrolysis activity"/>
    <property type="evidence" value="ECO:0007669"/>
    <property type="project" value="TreeGrafter"/>
</dbReference>
<reference evidence="4 5" key="1">
    <citation type="submission" date="2020-02" db="EMBL/GenBank/DDBJ databases">
        <authorList>
            <person name="Hogendoorn C."/>
        </authorList>
    </citation>
    <scope>NUCLEOTIDE SEQUENCE [LARGE SCALE GENOMIC DNA]</scope>
    <source>
        <strain evidence="4">R501</strain>
    </source>
</reference>
<dbReference type="InterPro" id="IPR050625">
    <property type="entry name" value="ParA/MinD_ATPase"/>
</dbReference>
<gene>
    <name evidence="4" type="ORF">R50_1955</name>
</gene>
<dbReference type="PANTHER" id="PTHR43384:SF6">
    <property type="entry name" value="SEPTUM SITE-DETERMINING PROTEIN MIND HOMOLOG, CHLOROPLASTIC"/>
    <property type="match status" value="1"/>
</dbReference>
<name>A0A6F8ZHN2_9FIRM</name>
<evidence type="ECO:0000313" key="5">
    <source>
        <dbReference type="Proteomes" id="UP000503399"/>
    </source>
</evidence>
<dbReference type="GO" id="GO:0005829">
    <property type="term" value="C:cytosol"/>
    <property type="evidence" value="ECO:0007669"/>
    <property type="project" value="TreeGrafter"/>
</dbReference>
<evidence type="ECO:0000256" key="1">
    <source>
        <dbReference type="ARBA" id="ARBA00022741"/>
    </source>
</evidence>
<dbReference type="GO" id="GO:0009898">
    <property type="term" value="C:cytoplasmic side of plasma membrane"/>
    <property type="evidence" value="ECO:0007669"/>
    <property type="project" value="TreeGrafter"/>
</dbReference>
<accession>A0A6F8ZHN2</accession>
<evidence type="ECO:0000313" key="4">
    <source>
        <dbReference type="EMBL" id="CAB1129452.1"/>
    </source>
</evidence>
<organism evidence="4 5">
    <name type="scientific">Candidatus Hydrogenisulfobacillus filiaventi</name>
    <dbReference type="NCBI Taxonomy" id="2707344"/>
    <lineage>
        <taxon>Bacteria</taxon>
        <taxon>Bacillati</taxon>
        <taxon>Bacillota</taxon>
        <taxon>Clostridia</taxon>
        <taxon>Eubacteriales</taxon>
        <taxon>Clostridiales Family XVII. Incertae Sedis</taxon>
        <taxon>Candidatus Hydrogenisulfobacillus</taxon>
    </lineage>
</organism>
<dbReference type="KEGG" id="hfv:R50_1955"/>
<dbReference type="InterPro" id="IPR027417">
    <property type="entry name" value="P-loop_NTPase"/>
</dbReference>
<keyword evidence="5" id="KW-1185">Reference proteome</keyword>
<protein>
    <submittedName>
        <fullName evidence="4">Putative CbiA domain-containing protein</fullName>
    </submittedName>
</protein>
<evidence type="ECO:0000256" key="3">
    <source>
        <dbReference type="SAM" id="MobiDB-lite"/>
    </source>
</evidence>
<dbReference type="PANTHER" id="PTHR43384">
    <property type="entry name" value="SEPTUM SITE-DETERMINING PROTEIN MIND HOMOLOG, CHLOROPLASTIC-RELATED"/>
    <property type="match status" value="1"/>
</dbReference>
<feature type="region of interest" description="Disordered" evidence="3">
    <location>
        <begin position="139"/>
        <end position="203"/>
    </location>
</feature>
<dbReference type="GO" id="GO:0051782">
    <property type="term" value="P:negative regulation of cell division"/>
    <property type="evidence" value="ECO:0007669"/>
    <property type="project" value="TreeGrafter"/>
</dbReference>
<dbReference type="GO" id="GO:0005524">
    <property type="term" value="F:ATP binding"/>
    <property type="evidence" value="ECO:0007669"/>
    <property type="project" value="UniProtKB-KW"/>
</dbReference>
<sequence>MTTVYLVMPPDEADGLRTVLREAWPDSEMRTMASVEELARGWWDLPEDARLVVSTTDPAWGAWSDRLATLLRARPSVRAAVLLMPGSVPPVDEATWRVVEVEEGDDGLIVDPGAFLVAWGDQEPVQPEAIPVQPEAIPVQPEAPTSTIPAGSAGDPTVPAHAQGQPEARRGLFGPGRRSRGPDRAPAPASGHQPGSAPPSPSVVREVVPAARFVAVIGAKGGVGVTTVTAHLLAAAARAGSALGVDLHYVNPGLADWWVAPGSPTLPDLGGVFAALEAAGEAGALAAEDVLARYVQSLPAVDRACTLVPAPRPSKRGYVLPPLDGPRQLLTVALRHDRWVLADLPPMLDEATEAAVRLVATDGAVVLVTTPEPDAVLAANRLWHQLTEGLALPPERIWLVVNRRGGPKEAIPAAEIARVHVPAALLGVVPYAPGPLAAAWQRHRPLATAEPWRRFWQILTGETPKGRRRA</sequence>